<proteinExistence type="predicted"/>
<evidence type="ECO:0000313" key="1">
    <source>
        <dbReference type="EMBL" id="CAB1447047.1"/>
    </source>
</evidence>
<gene>
    <name evidence="1" type="ORF">PLEPLA_LOCUS34745</name>
</gene>
<comment type="caution">
    <text evidence="1">The sequence shown here is derived from an EMBL/GenBank/DDBJ whole genome shotgun (WGS) entry which is preliminary data.</text>
</comment>
<dbReference type="EMBL" id="CADEAL010003935">
    <property type="protein sequence ID" value="CAB1447047.1"/>
    <property type="molecule type" value="Genomic_DNA"/>
</dbReference>
<protein>
    <submittedName>
        <fullName evidence="1">Uncharacterized protein</fullName>
    </submittedName>
</protein>
<accession>A0A9N7VCQ0</accession>
<name>A0A9N7VCQ0_PLEPL</name>
<organism evidence="1 2">
    <name type="scientific">Pleuronectes platessa</name>
    <name type="common">European plaice</name>
    <dbReference type="NCBI Taxonomy" id="8262"/>
    <lineage>
        <taxon>Eukaryota</taxon>
        <taxon>Metazoa</taxon>
        <taxon>Chordata</taxon>
        <taxon>Craniata</taxon>
        <taxon>Vertebrata</taxon>
        <taxon>Euteleostomi</taxon>
        <taxon>Actinopterygii</taxon>
        <taxon>Neopterygii</taxon>
        <taxon>Teleostei</taxon>
        <taxon>Neoteleostei</taxon>
        <taxon>Acanthomorphata</taxon>
        <taxon>Carangaria</taxon>
        <taxon>Pleuronectiformes</taxon>
        <taxon>Pleuronectoidei</taxon>
        <taxon>Pleuronectidae</taxon>
        <taxon>Pleuronectes</taxon>
    </lineage>
</organism>
<evidence type="ECO:0000313" key="2">
    <source>
        <dbReference type="Proteomes" id="UP001153269"/>
    </source>
</evidence>
<dbReference type="Proteomes" id="UP001153269">
    <property type="component" value="Unassembled WGS sequence"/>
</dbReference>
<sequence length="175" mass="19036">MPRESVRVPAHRLLITTRTADRDSAQLIGMTHSGGPTSNADGRDSVNICVSASPSCGKNQTFSSSSACLQHVLTLLCPIHTLGNDPLKSPMSRWLKRHKCGVVYREYGNLKKRKANRRTMAARIQDVLADFLDSSRTGETPSTLRHSLCAPMLRYSAQAPQSTQAAGCLLSVIVC</sequence>
<keyword evidence="2" id="KW-1185">Reference proteome</keyword>
<dbReference type="AlphaFoldDB" id="A0A9N7VCQ0"/>
<reference evidence="1" key="1">
    <citation type="submission" date="2020-03" db="EMBL/GenBank/DDBJ databases">
        <authorList>
            <person name="Weist P."/>
        </authorList>
    </citation>
    <scope>NUCLEOTIDE SEQUENCE</scope>
</reference>